<dbReference type="PANTHER" id="PTHR33048">
    <property type="entry name" value="PTH11-LIKE INTEGRAL MEMBRANE PROTEIN (AFU_ORTHOLOGUE AFUA_5G11245)"/>
    <property type="match status" value="1"/>
</dbReference>
<dbReference type="EMBL" id="JAACJM010000072">
    <property type="protein sequence ID" value="KAF5350885.1"/>
    <property type="molecule type" value="Genomic_DNA"/>
</dbReference>
<dbReference type="OrthoDB" id="444631at2759"/>
<comment type="similarity">
    <text evidence="5">Belongs to the SAT4 family.</text>
</comment>
<dbReference type="Pfam" id="PF20684">
    <property type="entry name" value="Fung_rhodopsin"/>
    <property type="match status" value="1"/>
</dbReference>
<name>A0A8H5CZK1_9AGAR</name>
<dbReference type="AlphaFoldDB" id="A0A8H5CZK1"/>
<evidence type="ECO:0000313" key="9">
    <source>
        <dbReference type="Proteomes" id="UP000559256"/>
    </source>
</evidence>
<accession>A0A8H5CZK1</accession>
<dbReference type="Proteomes" id="UP000559256">
    <property type="component" value="Unassembled WGS sequence"/>
</dbReference>
<evidence type="ECO:0000256" key="2">
    <source>
        <dbReference type="ARBA" id="ARBA00022692"/>
    </source>
</evidence>
<organism evidence="8 9">
    <name type="scientific">Tetrapyrgos nigripes</name>
    <dbReference type="NCBI Taxonomy" id="182062"/>
    <lineage>
        <taxon>Eukaryota</taxon>
        <taxon>Fungi</taxon>
        <taxon>Dikarya</taxon>
        <taxon>Basidiomycota</taxon>
        <taxon>Agaricomycotina</taxon>
        <taxon>Agaricomycetes</taxon>
        <taxon>Agaricomycetidae</taxon>
        <taxon>Agaricales</taxon>
        <taxon>Marasmiineae</taxon>
        <taxon>Marasmiaceae</taxon>
        <taxon>Tetrapyrgos</taxon>
    </lineage>
</organism>
<reference evidence="8 9" key="1">
    <citation type="journal article" date="2020" name="ISME J.">
        <title>Uncovering the hidden diversity of litter-decomposition mechanisms in mushroom-forming fungi.</title>
        <authorList>
            <person name="Floudas D."/>
            <person name="Bentzer J."/>
            <person name="Ahren D."/>
            <person name="Johansson T."/>
            <person name="Persson P."/>
            <person name="Tunlid A."/>
        </authorList>
    </citation>
    <scope>NUCLEOTIDE SEQUENCE [LARGE SCALE GENOMIC DNA]</scope>
    <source>
        <strain evidence="8 9">CBS 291.85</strain>
    </source>
</reference>
<feature type="transmembrane region" description="Helical" evidence="6">
    <location>
        <begin position="153"/>
        <end position="176"/>
    </location>
</feature>
<comment type="caution">
    <text evidence="8">The sequence shown here is derived from an EMBL/GenBank/DDBJ whole genome shotgun (WGS) entry which is preliminary data.</text>
</comment>
<proteinExistence type="inferred from homology"/>
<evidence type="ECO:0000256" key="6">
    <source>
        <dbReference type="SAM" id="Phobius"/>
    </source>
</evidence>
<keyword evidence="9" id="KW-1185">Reference proteome</keyword>
<comment type="subcellular location">
    <subcellularLocation>
        <location evidence="1">Membrane</location>
        <topology evidence="1">Multi-pass membrane protein</topology>
    </subcellularLocation>
</comment>
<evidence type="ECO:0000259" key="7">
    <source>
        <dbReference type="Pfam" id="PF20684"/>
    </source>
</evidence>
<protein>
    <recommendedName>
        <fullName evidence="7">Rhodopsin domain-containing protein</fullName>
    </recommendedName>
</protein>
<feature type="transmembrane region" description="Helical" evidence="6">
    <location>
        <begin position="12"/>
        <end position="30"/>
    </location>
</feature>
<evidence type="ECO:0000256" key="4">
    <source>
        <dbReference type="ARBA" id="ARBA00023136"/>
    </source>
</evidence>
<sequence length="328" mass="37339">MISPTSDDLRVASCIGIPIAICATLFRTYLRRKTYWWDDFFALVSMTGIIFMWIGILMFTSPPEHHSRHFKVLGYYFVDNGFYATIWPARISILSTILRLTYPGRFRQILQVFFGLFLLVWAIMDAQIWWTCEQEVEWKDRLVAQCMLGKEVAIAQLITDSATDLLLIAAPMYLFSTLTSRRSLKIRLLTVFSSTILTTVFSLVHAYAILHDLGYLEFMFAVIEIVVSLVVVNLTVITSWLFKLTDTDEDTEPAHINTFMKHRISGRSRAGTQGLTNTIGLSAMTPAHVDISTTTERHVAFAKSGELEAGSMISSQFDEWKKLNKDAF</sequence>
<keyword evidence="4 6" id="KW-0472">Membrane</keyword>
<dbReference type="InterPro" id="IPR049326">
    <property type="entry name" value="Rhodopsin_dom_fungi"/>
</dbReference>
<feature type="transmembrane region" description="Helical" evidence="6">
    <location>
        <begin position="216"/>
        <end position="242"/>
    </location>
</feature>
<evidence type="ECO:0000256" key="3">
    <source>
        <dbReference type="ARBA" id="ARBA00022989"/>
    </source>
</evidence>
<feature type="transmembrane region" description="Helical" evidence="6">
    <location>
        <begin position="81"/>
        <end position="102"/>
    </location>
</feature>
<feature type="transmembrane region" description="Helical" evidence="6">
    <location>
        <begin position="109"/>
        <end position="130"/>
    </location>
</feature>
<keyword evidence="3 6" id="KW-1133">Transmembrane helix</keyword>
<dbReference type="InterPro" id="IPR052337">
    <property type="entry name" value="SAT4-like"/>
</dbReference>
<feature type="transmembrane region" description="Helical" evidence="6">
    <location>
        <begin position="42"/>
        <end position="61"/>
    </location>
</feature>
<keyword evidence="2 6" id="KW-0812">Transmembrane</keyword>
<evidence type="ECO:0000256" key="5">
    <source>
        <dbReference type="ARBA" id="ARBA00038359"/>
    </source>
</evidence>
<evidence type="ECO:0000256" key="1">
    <source>
        <dbReference type="ARBA" id="ARBA00004141"/>
    </source>
</evidence>
<dbReference type="PANTHER" id="PTHR33048:SF47">
    <property type="entry name" value="INTEGRAL MEMBRANE PROTEIN-RELATED"/>
    <property type="match status" value="1"/>
</dbReference>
<evidence type="ECO:0000313" key="8">
    <source>
        <dbReference type="EMBL" id="KAF5350885.1"/>
    </source>
</evidence>
<dbReference type="GO" id="GO:0016020">
    <property type="term" value="C:membrane"/>
    <property type="evidence" value="ECO:0007669"/>
    <property type="project" value="UniProtKB-SubCell"/>
</dbReference>
<feature type="domain" description="Rhodopsin" evidence="7">
    <location>
        <begin position="29"/>
        <end position="238"/>
    </location>
</feature>
<feature type="transmembrane region" description="Helical" evidence="6">
    <location>
        <begin position="188"/>
        <end position="210"/>
    </location>
</feature>
<gene>
    <name evidence="8" type="ORF">D9758_010485</name>
</gene>